<sequence length="455" mass="49828">MGIKQNRALILEGNMKRVILTLSLPVMANNFIQTIYNLTDTYFVSKLGTTEIAAIQFVWPMIFFMMSLGAGVSIAGTSLISQYSGAADDEMAKKVSGQVITFSVVFSIILGIIGFIITPPLLKIMGATDVFYIYASDFLRLMFIGGPTMFMMFAYSAIRNGLGDTYRPMKIGGLSVISNIILDPIFIFTLGLGIKGAALATIIARGIFGIYSVWTLFEKNSDFKIEKRHLIIDKNLMLELLKIGIPSSVGQSMTSVGFMVLNIFIISFGEATLTAFAIGNQINGLVLMPAMGIGSALTTVVGQNLGADNIDRAKKAVKTSMIMATLFLSIGGIPLIYFAEEVIGLFTTDLEVLRQGTHYLILITLSIPLMGVFQVFVGTLQGAGKTLYSMGLMTARLWVIRLPLVILFKNYTNLGETSVWYSMIISNFIVCILGYIIYKSGVWEKKRIESKFVPA</sequence>
<evidence type="ECO:0000256" key="12">
    <source>
        <dbReference type="ARBA" id="ARBA00031636"/>
    </source>
</evidence>
<evidence type="ECO:0000256" key="9">
    <source>
        <dbReference type="ARBA" id="ARBA00022989"/>
    </source>
</evidence>
<feature type="transmembrane region" description="Helical" evidence="13">
    <location>
        <begin position="170"/>
        <end position="191"/>
    </location>
</feature>
<feature type="transmembrane region" description="Helical" evidence="13">
    <location>
        <begin position="138"/>
        <end position="158"/>
    </location>
</feature>
<comment type="subcellular location">
    <subcellularLocation>
        <location evidence="2">Cell membrane</location>
        <topology evidence="2">Multi-pass membrane protein</topology>
    </subcellularLocation>
</comment>
<keyword evidence="11 13" id="KW-0472">Membrane</keyword>
<evidence type="ECO:0000256" key="13">
    <source>
        <dbReference type="SAM" id="Phobius"/>
    </source>
</evidence>
<protein>
    <recommendedName>
        <fullName evidence="4">Probable multidrug resistance protein NorM</fullName>
    </recommendedName>
    <alternativeName>
        <fullName evidence="12">Multidrug-efflux transporter</fullName>
    </alternativeName>
</protein>
<feature type="transmembrane region" description="Helical" evidence="13">
    <location>
        <begin position="387"/>
        <end position="408"/>
    </location>
</feature>
<dbReference type="PANTHER" id="PTHR43298">
    <property type="entry name" value="MULTIDRUG RESISTANCE PROTEIN NORM-RELATED"/>
    <property type="match status" value="1"/>
</dbReference>
<evidence type="ECO:0000256" key="5">
    <source>
        <dbReference type="ARBA" id="ARBA00022448"/>
    </source>
</evidence>
<feature type="transmembrane region" description="Helical" evidence="13">
    <location>
        <begin position="285"/>
        <end position="307"/>
    </location>
</feature>
<dbReference type="PANTHER" id="PTHR43298:SF2">
    <property type="entry name" value="FMN_FAD EXPORTER YEEO-RELATED"/>
    <property type="match status" value="1"/>
</dbReference>
<evidence type="ECO:0000256" key="10">
    <source>
        <dbReference type="ARBA" id="ARBA00023065"/>
    </source>
</evidence>
<dbReference type="Proteomes" id="UP001314903">
    <property type="component" value="Unassembled WGS sequence"/>
</dbReference>
<name>A0ABS4KEW1_9FIRM</name>
<evidence type="ECO:0000313" key="15">
    <source>
        <dbReference type="Proteomes" id="UP001314903"/>
    </source>
</evidence>
<keyword evidence="7" id="KW-1003">Cell membrane</keyword>
<keyword evidence="10" id="KW-0406">Ion transport</keyword>
<feature type="transmembrane region" description="Helical" evidence="13">
    <location>
        <begin position="359"/>
        <end position="380"/>
    </location>
</feature>
<organism evidence="14 15">
    <name type="scientific">Acetoanaerobium pronyense</name>
    <dbReference type="NCBI Taxonomy" id="1482736"/>
    <lineage>
        <taxon>Bacteria</taxon>
        <taxon>Bacillati</taxon>
        <taxon>Bacillota</taxon>
        <taxon>Clostridia</taxon>
        <taxon>Peptostreptococcales</taxon>
        <taxon>Filifactoraceae</taxon>
        <taxon>Acetoanaerobium</taxon>
    </lineage>
</organism>
<comment type="function">
    <text evidence="1">Multidrug efflux pump.</text>
</comment>
<evidence type="ECO:0000256" key="11">
    <source>
        <dbReference type="ARBA" id="ARBA00023136"/>
    </source>
</evidence>
<evidence type="ECO:0000256" key="4">
    <source>
        <dbReference type="ARBA" id="ARBA00020268"/>
    </source>
</evidence>
<accession>A0ABS4KEW1</accession>
<keyword evidence="9 13" id="KW-1133">Transmembrane helix</keyword>
<dbReference type="InterPro" id="IPR048279">
    <property type="entry name" value="MdtK-like"/>
</dbReference>
<feature type="transmembrane region" description="Helical" evidence="13">
    <location>
        <begin position="58"/>
        <end position="79"/>
    </location>
</feature>
<keyword evidence="15" id="KW-1185">Reference proteome</keyword>
<evidence type="ECO:0000313" key="14">
    <source>
        <dbReference type="EMBL" id="MBP2026312.1"/>
    </source>
</evidence>
<dbReference type="Pfam" id="PF01554">
    <property type="entry name" value="MatE"/>
    <property type="match status" value="2"/>
</dbReference>
<dbReference type="PIRSF" id="PIRSF006603">
    <property type="entry name" value="DinF"/>
    <property type="match status" value="1"/>
</dbReference>
<comment type="caution">
    <text evidence="14">The sequence shown here is derived from an EMBL/GenBank/DDBJ whole genome shotgun (WGS) entry which is preliminary data.</text>
</comment>
<evidence type="ECO:0000256" key="3">
    <source>
        <dbReference type="ARBA" id="ARBA00010199"/>
    </source>
</evidence>
<keyword evidence="8 13" id="KW-0812">Transmembrane</keyword>
<feature type="transmembrane region" description="Helical" evidence="13">
    <location>
        <begin position="256"/>
        <end position="279"/>
    </location>
</feature>
<keyword evidence="5" id="KW-0813">Transport</keyword>
<feature type="transmembrane region" description="Helical" evidence="13">
    <location>
        <begin position="420"/>
        <end position="438"/>
    </location>
</feature>
<evidence type="ECO:0000256" key="2">
    <source>
        <dbReference type="ARBA" id="ARBA00004651"/>
    </source>
</evidence>
<feature type="transmembrane region" description="Helical" evidence="13">
    <location>
        <begin position="99"/>
        <end position="118"/>
    </location>
</feature>
<feature type="transmembrane region" description="Helical" evidence="13">
    <location>
        <begin position="319"/>
        <end position="339"/>
    </location>
</feature>
<evidence type="ECO:0000256" key="6">
    <source>
        <dbReference type="ARBA" id="ARBA00022449"/>
    </source>
</evidence>
<dbReference type="InterPro" id="IPR002528">
    <property type="entry name" value="MATE_fam"/>
</dbReference>
<proteinExistence type="inferred from homology"/>
<dbReference type="InterPro" id="IPR050222">
    <property type="entry name" value="MATE_MdtK"/>
</dbReference>
<evidence type="ECO:0000256" key="8">
    <source>
        <dbReference type="ARBA" id="ARBA00022692"/>
    </source>
</evidence>
<comment type="similarity">
    <text evidence="3">Belongs to the multi antimicrobial extrusion (MATE) (TC 2.A.66.1) family.</text>
</comment>
<dbReference type="EMBL" id="JAGGLI010000001">
    <property type="protein sequence ID" value="MBP2026312.1"/>
    <property type="molecule type" value="Genomic_DNA"/>
</dbReference>
<dbReference type="NCBIfam" id="TIGR00797">
    <property type="entry name" value="matE"/>
    <property type="match status" value="1"/>
</dbReference>
<dbReference type="RefSeq" id="WP_209658238.1">
    <property type="nucleotide sequence ID" value="NZ_JAGGLI010000001.1"/>
</dbReference>
<evidence type="ECO:0000256" key="1">
    <source>
        <dbReference type="ARBA" id="ARBA00003408"/>
    </source>
</evidence>
<evidence type="ECO:0000256" key="7">
    <source>
        <dbReference type="ARBA" id="ARBA00022475"/>
    </source>
</evidence>
<gene>
    <name evidence="14" type="ORF">J2Z35_000101</name>
</gene>
<reference evidence="14 15" key="1">
    <citation type="submission" date="2021-03" db="EMBL/GenBank/DDBJ databases">
        <title>Genomic Encyclopedia of Type Strains, Phase IV (KMG-IV): sequencing the most valuable type-strain genomes for metagenomic binning, comparative biology and taxonomic classification.</title>
        <authorList>
            <person name="Goeker M."/>
        </authorList>
    </citation>
    <scope>NUCLEOTIDE SEQUENCE [LARGE SCALE GENOMIC DNA]</scope>
    <source>
        <strain evidence="14 15">DSM 27512</strain>
    </source>
</reference>
<feature type="transmembrane region" description="Helical" evidence="13">
    <location>
        <begin position="197"/>
        <end position="217"/>
    </location>
</feature>
<keyword evidence="6" id="KW-0050">Antiport</keyword>
<feature type="transmembrane region" description="Helical" evidence="13">
    <location>
        <begin position="20"/>
        <end position="38"/>
    </location>
</feature>